<dbReference type="InterPro" id="IPR036412">
    <property type="entry name" value="HAD-like_sf"/>
</dbReference>
<keyword evidence="6" id="KW-0479">Metal-binding</keyword>
<dbReference type="InterPro" id="IPR006379">
    <property type="entry name" value="HAD-SF_hydro_IIB"/>
</dbReference>
<dbReference type="AlphaFoldDB" id="A0A967E9S9"/>
<evidence type="ECO:0000256" key="6">
    <source>
        <dbReference type="RuleBase" id="RU361117"/>
    </source>
</evidence>
<evidence type="ECO:0000256" key="5">
    <source>
        <dbReference type="ARBA" id="ARBA00024179"/>
    </source>
</evidence>
<comment type="catalytic activity">
    <reaction evidence="1 6">
        <text>alpha,alpha-trehalose 6-phosphate + H2O = alpha,alpha-trehalose + phosphate</text>
        <dbReference type="Rhea" id="RHEA:23420"/>
        <dbReference type="ChEBI" id="CHEBI:15377"/>
        <dbReference type="ChEBI" id="CHEBI:16551"/>
        <dbReference type="ChEBI" id="CHEBI:43474"/>
        <dbReference type="ChEBI" id="CHEBI:58429"/>
        <dbReference type="EC" id="3.1.3.12"/>
    </reaction>
</comment>
<dbReference type="Gene3D" id="3.40.50.1000">
    <property type="entry name" value="HAD superfamily/HAD-like"/>
    <property type="match status" value="1"/>
</dbReference>
<dbReference type="PANTHER" id="PTHR43768">
    <property type="entry name" value="TREHALOSE 6-PHOSPHATE PHOSPHATASE"/>
    <property type="match status" value="1"/>
</dbReference>
<dbReference type="InterPro" id="IPR023214">
    <property type="entry name" value="HAD_sf"/>
</dbReference>
<dbReference type="Gene3D" id="3.30.70.1020">
    <property type="entry name" value="Trehalose-6-phosphate phosphatase related protein, domain 2"/>
    <property type="match status" value="1"/>
</dbReference>
<dbReference type="SUPFAM" id="SSF56784">
    <property type="entry name" value="HAD-like"/>
    <property type="match status" value="1"/>
</dbReference>
<dbReference type="InterPro" id="IPR003337">
    <property type="entry name" value="Trehalose_PPase"/>
</dbReference>
<keyword evidence="4 6" id="KW-0378">Hydrolase</keyword>
<comment type="pathway">
    <text evidence="2 6">Glycan biosynthesis; trehalose biosynthesis.</text>
</comment>
<evidence type="ECO:0000313" key="8">
    <source>
        <dbReference type="Proteomes" id="UP000744769"/>
    </source>
</evidence>
<sequence length="256" mass="26144">MTALSSALASFAGTGRVLVASDFDGVLAPLVMRPDDARALPQSLSALRSLAGMPDTAVAIVSGRDLATLRTLTGLTEDDPIVLIGSHGGEPAVPLPIEARLDAAAQERLARATAYLEQVAGRHPGTRLEHKPANVVLHTRGLSEEAAAAAAADGMAITQAHPDVHVMAGKSIVEAGVLDVNKGVALTALAQRVGAEATLYLGDDVTDETAFAVLPPPNLTVKVGPGKTAATQRIPDPEAVASLLADLADLRRAGTS</sequence>
<evidence type="ECO:0000256" key="4">
    <source>
        <dbReference type="ARBA" id="ARBA00022801"/>
    </source>
</evidence>
<keyword evidence="6" id="KW-0460">Magnesium</keyword>
<dbReference type="GO" id="GO:0004805">
    <property type="term" value="F:trehalose-phosphatase activity"/>
    <property type="evidence" value="ECO:0007669"/>
    <property type="project" value="UniProtKB-EC"/>
</dbReference>
<dbReference type="EMBL" id="JAAOIV010000004">
    <property type="protein sequence ID" value="NHN55545.1"/>
    <property type="molecule type" value="Genomic_DNA"/>
</dbReference>
<comment type="function">
    <text evidence="5 6">Removes the phosphate from trehalose 6-phosphate to produce free trehalose.</text>
</comment>
<dbReference type="GO" id="GO:0005992">
    <property type="term" value="P:trehalose biosynthetic process"/>
    <property type="evidence" value="ECO:0007669"/>
    <property type="project" value="InterPro"/>
</dbReference>
<dbReference type="GO" id="GO:0046872">
    <property type="term" value="F:metal ion binding"/>
    <property type="evidence" value="ECO:0007669"/>
    <property type="project" value="UniProtKB-KW"/>
</dbReference>
<accession>A0A967E9S9</accession>
<dbReference type="RefSeq" id="WP_166195274.1">
    <property type="nucleotide sequence ID" value="NZ_JAAOIV010000004.1"/>
</dbReference>
<protein>
    <recommendedName>
        <fullName evidence="6">Trehalose 6-phosphate phosphatase</fullName>
        <ecNumber evidence="6">3.1.3.12</ecNumber>
    </recommendedName>
</protein>
<comment type="similarity">
    <text evidence="3 6">Belongs to the trehalose phosphatase family.</text>
</comment>
<dbReference type="EC" id="3.1.3.12" evidence="6"/>
<proteinExistence type="inferred from homology"/>
<reference evidence="7" key="1">
    <citation type="submission" date="2020-03" db="EMBL/GenBank/DDBJ databases">
        <title>Draft sequencing of Calidifontibacter sp. DB0510.</title>
        <authorList>
            <person name="Kim D.-U."/>
        </authorList>
    </citation>
    <scope>NUCLEOTIDE SEQUENCE</scope>
    <source>
        <strain evidence="7">DB0510</strain>
    </source>
</reference>
<dbReference type="InterPro" id="IPR044651">
    <property type="entry name" value="OTSB-like"/>
</dbReference>
<name>A0A967E9S9_9MICO</name>
<evidence type="ECO:0000256" key="3">
    <source>
        <dbReference type="ARBA" id="ARBA00008770"/>
    </source>
</evidence>
<evidence type="ECO:0000256" key="2">
    <source>
        <dbReference type="ARBA" id="ARBA00005199"/>
    </source>
</evidence>
<comment type="cofactor">
    <cofactor evidence="6">
        <name>Mg(2+)</name>
        <dbReference type="ChEBI" id="CHEBI:18420"/>
    </cofactor>
</comment>
<evidence type="ECO:0000313" key="7">
    <source>
        <dbReference type="EMBL" id="NHN55545.1"/>
    </source>
</evidence>
<dbReference type="Pfam" id="PF02358">
    <property type="entry name" value="Trehalose_PPase"/>
    <property type="match status" value="1"/>
</dbReference>
<dbReference type="NCBIfam" id="TIGR00685">
    <property type="entry name" value="T6PP"/>
    <property type="match status" value="1"/>
</dbReference>
<comment type="caution">
    <text evidence="7">The sequence shown here is derived from an EMBL/GenBank/DDBJ whole genome shotgun (WGS) entry which is preliminary data.</text>
</comment>
<gene>
    <name evidence="7" type="primary">otsB</name>
    <name evidence="7" type="ORF">G9U51_07090</name>
</gene>
<organism evidence="7 8">
    <name type="scientific">Metallococcus carri</name>
    <dbReference type="NCBI Taxonomy" id="1656884"/>
    <lineage>
        <taxon>Bacteria</taxon>
        <taxon>Bacillati</taxon>
        <taxon>Actinomycetota</taxon>
        <taxon>Actinomycetes</taxon>
        <taxon>Micrococcales</taxon>
        <taxon>Dermacoccaceae</taxon>
        <taxon>Metallococcus</taxon>
    </lineage>
</organism>
<evidence type="ECO:0000256" key="1">
    <source>
        <dbReference type="ARBA" id="ARBA00000500"/>
    </source>
</evidence>
<dbReference type="PANTHER" id="PTHR43768:SF3">
    <property type="entry name" value="TREHALOSE 6-PHOSPHATE PHOSPHATASE"/>
    <property type="match status" value="1"/>
</dbReference>
<dbReference type="NCBIfam" id="TIGR01484">
    <property type="entry name" value="HAD-SF-IIB"/>
    <property type="match status" value="1"/>
</dbReference>
<dbReference type="Proteomes" id="UP000744769">
    <property type="component" value="Unassembled WGS sequence"/>
</dbReference>
<keyword evidence="8" id="KW-1185">Reference proteome</keyword>